<keyword evidence="1" id="KW-0175">Coiled coil</keyword>
<feature type="region of interest" description="Disordered" evidence="2">
    <location>
        <begin position="1"/>
        <end position="24"/>
    </location>
</feature>
<proteinExistence type="predicted"/>
<dbReference type="Proteomes" id="UP001469365">
    <property type="component" value="Unassembled WGS sequence"/>
</dbReference>
<accession>A0ABU9DUN3</accession>
<evidence type="ECO:0000256" key="2">
    <source>
        <dbReference type="SAM" id="MobiDB-lite"/>
    </source>
</evidence>
<reference evidence="3 4" key="1">
    <citation type="submission" date="2024-04" db="EMBL/GenBank/DDBJ databases">
        <title>draft genome sequnece of Paenibacillus filicis.</title>
        <authorList>
            <person name="Kim D.-U."/>
        </authorList>
    </citation>
    <scope>NUCLEOTIDE SEQUENCE [LARGE SCALE GENOMIC DNA]</scope>
    <source>
        <strain evidence="3 4">KACC14197</strain>
    </source>
</reference>
<sequence>MEVIREVESMPMPPSLYPEHDQERSKPVKLTMKVLYELIEELQEENRVLAERLEQLESCNQFHIEVAAAVQWSTIPMEAPHGSVTSREITLHAQDEEAEEYLLPRSKRHFVPKKKTSFWSLLFRTAK</sequence>
<evidence type="ECO:0000256" key="1">
    <source>
        <dbReference type="SAM" id="Coils"/>
    </source>
</evidence>
<evidence type="ECO:0000313" key="3">
    <source>
        <dbReference type="EMBL" id="MEK8132404.1"/>
    </source>
</evidence>
<evidence type="ECO:0000313" key="4">
    <source>
        <dbReference type="Proteomes" id="UP001469365"/>
    </source>
</evidence>
<dbReference type="RefSeq" id="WP_341419539.1">
    <property type="nucleotide sequence ID" value="NZ_JBBPCC010000030.1"/>
</dbReference>
<dbReference type="EMBL" id="JBBPCC010000030">
    <property type="protein sequence ID" value="MEK8132404.1"/>
    <property type="molecule type" value="Genomic_DNA"/>
</dbReference>
<gene>
    <name evidence="3" type="ORF">WMW72_31370</name>
</gene>
<keyword evidence="4" id="KW-1185">Reference proteome</keyword>
<protein>
    <submittedName>
        <fullName evidence="3">Uncharacterized protein</fullName>
    </submittedName>
</protein>
<organism evidence="3 4">
    <name type="scientific">Paenibacillus filicis</name>
    <dbReference type="NCBI Taxonomy" id="669464"/>
    <lineage>
        <taxon>Bacteria</taxon>
        <taxon>Bacillati</taxon>
        <taxon>Bacillota</taxon>
        <taxon>Bacilli</taxon>
        <taxon>Bacillales</taxon>
        <taxon>Paenibacillaceae</taxon>
        <taxon>Paenibacillus</taxon>
    </lineage>
</organism>
<name>A0ABU9DUN3_9BACL</name>
<feature type="coiled-coil region" evidence="1">
    <location>
        <begin position="32"/>
        <end position="59"/>
    </location>
</feature>
<comment type="caution">
    <text evidence="3">The sequence shown here is derived from an EMBL/GenBank/DDBJ whole genome shotgun (WGS) entry which is preliminary data.</text>
</comment>